<keyword evidence="7" id="KW-1185">Reference proteome</keyword>
<dbReference type="InterPro" id="IPR003018">
    <property type="entry name" value="GAF"/>
</dbReference>
<dbReference type="InterPro" id="IPR029016">
    <property type="entry name" value="GAF-like_dom_sf"/>
</dbReference>
<dbReference type="Pfam" id="PF03861">
    <property type="entry name" value="ANTAR"/>
    <property type="match status" value="1"/>
</dbReference>
<evidence type="ECO:0000256" key="4">
    <source>
        <dbReference type="ARBA" id="ARBA00023163"/>
    </source>
</evidence>
<keyword evidence="2" id="KW-0418">Kinase</keyword>
<dbReference type="SMART" id="SM01012">
    <property type="entry name" value="ANTAR"/>
    <property type="match status" value="1"/>
</dbReference>
<name>A0ABX1JMY5_9MICC</name>
<dbReference type="Pfam" id="PF13185">
    <property type="entry name" value="GAF_2"/>
    <property type="match status" value="1"/>
</dbReference>
<dbReference type="InterPro" id="IPR005561">
    <property type="entry name" value="ANTAR"/>
</dbReference>
<accession>A0ABX1JMY5</accession>
<dbReference type="Proteomes" id="UP000523795">
    <property type="component" value="Unassembled WGS sequence"/>
</dbReference>
<evidence type="ECO:0000313" key="7">
    <source>
        <dbReference type="Proteomes" id="UP000523795"/>
    </source>
</evidence>
<evidence type="ECO:0000256" key="1">
    <source>
        <dbReference type="ARBA" id="ARBA00022679"/>
    </source>
</evidence>
<keyword evidence="1" id="KW-0808">Transferase</keyword>
<evidence type="ECO:0000313" key="6">
    <source>
        <dbReference type="EMBL" id="NKX50647.1"/>
    </source>
</evidence>
<evidence type="ECO:0000256" key="3">
    <source>
        <dbReference type="ARBA" id="ARBA00023015"/>
    </source>
</evidence>
<keyword evidence="3" id="KW-0805">Transcription regulation</keyword>
<dbReference type="Gene3D" id="1.10.10.10">
    <property type="entry name" value="Winged helix-like DNA-binding domain superfamily/Winged helix DNA-binding domain"/>
    <property type="match status" value="1"/>
</dbReference>
<sequence>MRLLRIKRGTGVDHAVQLLAEAARGAISAASGAGVTFIRNGARTSTGHTADVVKRADLLQYELEQGPCLTAWASSTVVRIDDTRTDPRWPQWCAAVARFPLLSSVSAPLLHGKGSVGAVMVYSERAEAFSAADEALLVRLSSAITALLMHVQTSDTPLRMRNELHLALRGRDMVGVAKGMLMERNAMTEPEAHRYLLQVSASLQQPLQRVAEAFINRMDHEL</sequence>
<dbReference type="Gene3D" id="3.30.450.40">
    <property type="match status" value="1"/>
</dbReference>
<comment type="caution">
    <text evidence="6">The sequence shown here is derived from an EMBL/GenBank/DDBJ whole genome shotgun (WGS) entry which is preliminary data.</text>
</comment>
<dbReference type="EMBL" id="JAAZSR010000112">
    <property type="protein sequence ID" value="NKX50647.1"/>
    <property type="molecule type" value="Genomic_DNA"/>
</dbReference>
<reference evidence="6 7" key="1">
    <citation type="submission" date="2020-04" db="EMBL/GenBank/DDBJ databases">
        <authorList>
            <person name="Liu S."/>
        </authorList>
    </citation>
    <scope>NUCLEOTIDE SEQUENCE [LARGE SCALE GENOMIC DNA]</scope>
    <source>
        <strain evidence="6 7">CGMCC 1.15091</strain>
    </source>
</reference>
<gene>
    <name evidence="6" type="ORF">HER39_08720</name>
</gene>
<keyword evidence="4" id="KW-0804">Transcription</keyword>
<dbReference type="InterPro" id="IPR011006">
    <property type="entry name" value="CheY-like_superfamily"/>
</dbReference>
<dbReference type="SUPFAM" id="SSF52172">
    <property type="entry name" value="CheY-like"/>
    <property type="match status" value="1"/>
</dbReference>
<dbReference type="PROSITE" id="PS50921">
    <property type="entry name" value="ANTAR"/>
    <property type="match status" value="1"/>
</dbReference>
<dbReference type="InterPro" id="IPR036388">
    <property type="entry name" value="WH-like_DNA-bd_sf"/>
</dbReference>
<evidence type="ECO:0000256" key="2">
    <source>
        <dbReference type="ARBA" id="ARBA00022777"/>
    </source>
</evidence>
<feature type="domain" description="ANTAR" evidence="5">
    <location>
        <begin position="154"/>
        <end position="215"/>
    </location>
</feature>
<organism evidence="6 7">
    <name type="scientific">Arthrobacter deserti</name>
    <dbReference type="NCBI Taxonomy" id="1742687"/>
    <lineage>
        <taxon>Bacteria</taxon>
        <taxon>Bacillati</taxon>
        <taxon>Actinomycetota</taxon>
        <taxon>Actinomycetes</taxon>
        <taxon>Micrococcales</taxon>
        <taxon>Micrococcaceae</taxon>
        <taxon>Arthrobacter</taxon>
    </lineage>
</organism>
<dbReference type="SUPFAM" id="SSF55781">
    <property type="entry name" value="GAF domain-like"/>
    <property type="match status" value="1"/>
</dbReference>
<proteinExistence type="predicted"/>
<protein>
    <submittedName>
        <fullName evidence="6">GAF and ANTAR domain-containing protein</fullName>
    </submittedName>
</protein>
<evidence type="ECO:0000259" key="5">
    <source>
        <dbReference type="PROSITE" id="PS50921"/>
    </source>
</evidence>